<evidence type="ECO:0000313" key="3">
    <source>
        <dbReference type="Proteomes" id="UP001165121"/>
    </source>
</evidence>
<keyword evidence="3" id="KW-1185">Reference proteome</keyword>
<comment type="caution">
    <text evidence="2">The sequence shown here is derived from an EMBL/GenBank/DDBJ whole genome shotgun (WGS) entry which is preliminary data.</text>
</comment>
<dbReference type="AlphaFoldDB" id="A0A9W6XGG6"/>
<reference evidence="2" key="1">
    <citation type="submission" date="2023-04" db="EMBL/GenBank/DDBJ databases">
        <title>Phytophthora fragariaefolia NBRC 109709.</title>
        <authorList>
            <person name="Ichikawa N."/>
            <person name="Sato H."/>
            <person name="Tonouchi N."/>
        </authorList>
    </citation>
    <scope>NUCLEOTIDE SEQUENCE</scope>
    <source>
        <strain evidence="2">NBRC 109709</strain>
    </source>
</reference>
<feature type="region of interest" description="Disordered" evidence="1">
    <location>
        <begin position="1"/>
        <end position="44"/>
    </location>
</feature>
<protein>
    <submittedName>
        <fullName evidence="2">Unnamed protein product</fullName>
    </submittedName>
</protein>
<evidence type="ECO:0000256" key="1">
    <source>
        <dbReference type="SAM" id="MobiDB-lite"/>
    </source>
</evidence>
<proteinExistence type="predicted"/>
<dbReference type="EMBL" id="BSXT01001056">
    <property type="protein sequence ID" value="GMF37983.1"/>
    <property type="molecule type" value="Genomic_DNA"/>
</dbReference>
<feature type="compositionally biased region" description="Low complexity" evidence="1">
    <location>
        <begin position="229"/>
        <end position="265"/>
    </location>
</feature>
<organism evidence="2 3">
    <name type="scientific">Phytophthora fragariaefolia</name>
    <dbReference type="NCBI Taxonomy" id="1490495"/>
    <lineage>
        <taxon>Eukaryota</taxon>
        <taxon>Sar</taxon>
        <taxon>Stramenopiles</taxon>
        <taxon>Oomycota</taxon>
        <taxon>Peronosporomycetes</taxon>
        <taxon>Peronosporales</taxon>
        <taxon>Peronosporaceae</taxon>
        <taxon>Phytophthora</taxon>
    </lineage>
</organism>
<gene>
    <name evidence="2" type="ORF">Pfra01_001080200</name>
</gene>
<accession>A0A9W6XGG6</accession>
<sequence length="368" mass="39277">MDDVIDVPSASQDRTLTGRGWDIPLEASHGISPGRLKGASPRNSLIHPEASSAVPGTACFSSVQWEDSEDIVTAGNDRTSKSNVVNALALIPRSPAPWEEDIAELQDDVASLEARFAASEAPLRHEVNLYLKAERLCNQASQEWNAALDNLRRLDKSLAATHKVVHRDRGWHHVIRHTASPAPWVVQCDRQRSDSGEASPVSVSTVPAAFTTFLEEVGALQLVIPAQPATSGSSRASTPATPPSLGTPSGAAAMSGSSTTSPVDSDSPDESDLIVPSAPHKGKGERPAKPSAKPQPSLPPPKNKQPLGRPSVVLKARKAADMKWVEIQKPRAAVIKERRRSVVLEFVCGCCGGKRPHPCDMGVDWGET</sequence>
<feature type="region of interest" description="Disordered" evidence="1">
    <location>
        <begin position="229"/>
        <end position="309"/>
    </location>
</feature>
<name>A0A9W6XGG6_9STRA</name>
<dbReference type="Proteomes" id="UP001165121">
    <property type="component" value="Unassembled WGS sequence"/>
</dbReference>
<evidence type="ECO:0000313" key="2">
    <source>
        <dbReference type="EMBL" id="GMF37983.1"/>
    </source>
</evidence>